<evidence type="ECO:0000259" key="6">
    <source>
        <dbReference type="Pfam" id="PF01975"/>
    </source>
</evidence>
<dbReference type="InterPro" id="IPR036523">
    <property type="entry name" value="SurE-like_sf"/>
</dbReference>
<dbReference type="AlphaFoldDB" id="A0A0F9MLR2"/>
<evidence type="ECO:0000313" key="7">
    <source>
        <dbReference type="EMBL" id="KKN06669.1"/>
    </source>
</evidence>
<dbReference type="InterPro" id="IPR002828">
    <property type="entry name" value="SurE-like_Pase/nucleotidase"/>
</dbReference>
<dbReference type="EMBL" id="LAZR01004660">
    <property type="protein sequence ID" value="KKN06669.1"/>
    <property type="molecule type" value="Genomic_DNA"/>
</dbReference>
<keyword evidence="2" id="KW-0963">Cytoplasm</keyword>
<comment type="similarity">
    <text evidence="1">Belongs to the SurE nucleotidase family.</text>
</comment>
<dbReference type="PANTHER" id="PTHR30457:SF12">
    <property type="entry name" value="5'_3'-NUCLEOTIDASE SURE"/>
    <property type="match status" value="1"/>
</dbReference>
<proteinExistence type="inferred from homology"/>
<keyword evidence="5" id="KW-0378">Hydrolase</keyword>
<gene>
    <name evidence="7" type="ORF">LCGC14_1074860</name>
</gene>
<dbReference type="Gene3D" id="3.40.1210.10">
    <property type="entry name" value="Survival protein SurE-like phosphatase/nucleotidase"/>
    <property type="match status" value="1"/>
</dbReference>
<reference evidence="7" key="1">
    <citation type="journal article" date="2015" name="Nature">
        <title>Complex archaea that bridge the gap between prokaryotes and eukaryotes.</title>
        <authorList>
            <person name="Spang A."/>
            <person name="Saw J.H."/>
            <person name="Jorgensen S.L."/>
            <person name="Zaremba-Niedzwiedzka K."/>
            <person name="Martijn J."/>
            <person name="Lind A.E."/>
            <person name="van Eijk R."/>
            <person name="Schleper C."/>
            <person name="Guy L."/>
            <person name="Ettema T.J."/>
        </authorList>
    </citation>
    <scope>NUCLEOTIDE SEQUENCE</scope>
</reference>
<dbReference type="GO" id="GO:0000166">
    <property type="term" value="F:nucleotide binding"/>
    <property type="evidence" value="ECO:0007669"/>
    <property type="project" value="UniProtKB-KW"/>
</dbReference>
<dbReference type="GO" id="GO:0046872">
    <property type="term" value="F:metal ion binding"/>
    <property type="evidence" value="ECO:0007669"/>
    <property type="project" value="UniProtKB-KW"/>
</dbReference>
<dbReference type="GO" id="GO:0008253">
    <property type="term" value="F:5'-nucleotidase activity"/>
    <property type="evidence" value="ECO:0007669"/>
    <property type="project" value="TreeGrafter"/>
</dbReference>
<evidence type="ECO:0000256" key="3">
    <source>
        <dbReference type="ARBA" id="ARBA00022723"/>
    </source>
</evidence>
<name>A0A0F9MLR2_9ZZZZ</name>
<dbReference type="Pfam" id="PF01975">
    <property type="entry name" value="SurE"/>
    <property type="match status" value="1"/>
</dbReference>
<keyword evidence="3" id="KW-0479">Metal-binding</keyword>
<evidence type="ECO:0000256" key="2">
    <source>
        <dbReference type="ARBA" id="ARBA00022490"/>
    </source>
</evidence>
<feature type="domain" description="Survival protein SurE-like phosphatase/nucleotidase" evidence="6">
    <location>
        <begin position="13"/>
        <end position="193"/>
    </location>
</feature>
<dbReference type="GO" id="GO:0004309">
    <property type="term" value="F:exopolyphosphatase activity"/>
    <property type="evidence" value="ECO:0007669"/>
    <property type="project" value="TreeGrafter"/>
</dbReference>
<comment type="caution">
    <text evidence="7">The sequence shown here is derived from an EMBL/GenBank/DDBJ whole genome shotgun (WGS) entry which is preliminary data.</text>
</comment>
<dbReference type="GO" id="GO:0008254">
    <property type="term" value="F:3'-nucleotidase activity"/>
    <property type="evidence" value="ECO:0007669"/>
    <property type="project" value="TreeGrafter"/>
</dbReference>
<protein>
    <recommendedName>
        <fullName evidence="6">Survival protein SurE-like phosphatase/nucleotidase domain-containing protein</fullName>
    </recommendedName>
</protein>
<evidence type="ECO:0000256" key="4">
    <source>
        <dbReference type="ARBA" id="ARBA00022741"/>
    </source>
</evidence>
<keyword evidence="4" id="KW-0547">Nucleotide-binding</keyword>
<sequence>MRVDMMAPIVRRILITNDDGINAPGLARLEKIARNLAEEVWIVAPEHDRSGAGQSISIHHPLRVYETGDKRYSVSGTPADCVLYSLAHWFNETPPDLVLSGVNCGANISDSVQYSGTVGAVLSAQHMNIPAIALSQAFLSREGVDWAPVERFGEAIIRRLWRPGETRAWNVNFPACEAEDIVAARWCKQSSGSIQQARLQSGTDARNLPYWWLGFDRSSRHIVAPDSDVAVLRGRAIAITPLRHEGSLPGDTKEFDLSALQTD</sequence>
<dbReference type="InterPro" id="IPR030048">
    <property type="entry name" value="SurE"/>
</dbReference>
<accession>A0A0F9MLR2</accession>
<dbReference type="PANTHER" id="PTHR30457">
    <property type="entry name" value="5'-NUCLEOTIDASE SURE"/>
    <property type="match status" value="1"/>
</dbReference>
<evidence type="ECO:0000256" key="5">
    <source>
        <dbReference type="ARBA" id="ARBA00022801"/>
    </source>
</evidence>
<dbReference type="NCBIfam" id="NF001490">
    <property type="entry name" value="PRK00346.1-4"/>
    <property type="match status" value="1"/>
</dbReference>
<evidence type="ECO:0000256" key="1">
    <source>
        <dbReference type="ARBA" id="ARBA00011062"/>
    </source>
</evidence>
<dbReference type="HAMAP" id="MF_00060">
    <property type="entry name" value="SurE"/>
    <property type="match status" value="1"/>
</dbReference>
<organism evidence="7">
    <name type="scientific">marine sediment metagenome</name>
    <dbReference type="NCBI Taxonomy" id="412755"/>
    <lineage>
        <taxon>unclassified sequences</taxon>
        <taxon>metagenomes</taxon>
        <taxon>ecological metagenomes</taxon>
    </lineage>
</organism>
<dbReference type="SUPFAM" id="SSF64167">
    <property type="entry name" value="SurE-like"/>
    <property type="match status" value="1"/>
</dbReference>
<dbReference type="NCBIfam" id="TIGR00087">
    <property type="entry name" value="surE"/>
    <property type="match status" value="1"/>
</dbReference>